<feature type="transmembrane region" description="Helical" evidence="1">
    <location>
        <begin position="63"/>
        <end position="85"/>
    </location>
</feature>
<evidence type="ECO:0000313" key="2">
    <source>
        <dbReference type="EMBL" id="CAI0644457.1"/>
    </source>
</evidence>
<dbReference type="EMBL" id="CAMGZC010000168">
    <property type="protein sequence ID" value="CAI0644457.1"/>
    <property type="molecule type" value="Genomic_DNA"/>
</dbReference>
<protein>
    <submittedName>
        <fullName evidence="2">Uncharacterized protein</fullName>
    </submittedName>
</protein>
<keyword evidence="1" id="KW-0472">Membrane</keyword>
<keyword evidence="3" id="KW-1185">Reference proteome</keyword>
<feature type="transmembrane region" description="Helical" evidence="1">
    <location>
        <begin position="97"/>
        <end position="121"/>
    </location>
</feature>
<accession>A0A9W4W6D9</accession>
<feature type="transmembrane region" description="Helical" evidence="1">
    <location>
        <begin position="148"/>
        <end position="168"/>
    </location>
</feature>
<comment type="caution">
    <text evidence="2">The sequence shown here is derived from an EMBL/GenBank/DDBJ whole genome shotgun (WGS) entry which is preliminary data.</text>
</comment>
<proteinExistence type="predicted"/>
<sequence>MASLIRSSSPRGGSEYALDGWQSTNSRHIIAPVTAETPSYQFSENVPLLGKPARKRMFYNSDIAMAIIAFACLALSVLVVSNGYISWYLGVSNRQLIVIGFLLSIMSLCLASVTPTLFILLEARFGNSTIQNYDAILRNKPLASSLSFAWRLILVVMLALPIGLSVAYKTFSGGESSMNIDTLDYLNNATYFGLFKPPGIVSVTGISSFLNATALFRDATERAANGSEPPLPTFPQPYGYNILLLNKSSAASLDTLHANYIIAIQNLLAVGESWIITAPVIGTVATFNETATQDRYAFEEDFVSICTDAVELDDQWSHKGEDLYNGWSFALTDRRLHSDQSMQYIGLAPGNPNCTELSPYVYLYNIYRQPCLGTWSISRGSFQLLNGSCDDTILPWAKQQIIQWNVLALPAWYMPSLIEMLTDFCGSTMGDFRGNQSHWMMPYMSISVATMLWSRITTLQQTTTFDSETFNISSEGLLTENDTALTHGEGGVIYAVGKDDQIISYNRPTLQKSPWLYLVLGVQPALLLIILALIALFHSVPLGKGFGLISILSGIQSQSLNKLRGASLSGELKQPIKLAMIPNQDNDAGSNFIQYELVTSSKGMQRNGRLARNTVYD</sequence>
<keyword evidence="1" id="KW-1133">Transmembrane helix</keyword>
<dbReference type="Proteomes" id="UP001152533">
    <property type="component" value="Unassembled WGS sequence"/>
</dbReference>
<evidence type="ECO:0000256" key="1">
    <source>
        <dbReference type="SAM" id="Phobius"/>
    </source>
</evidence>
<gene>
    <name evidence="2" type="ORF">CGXH109_LOCUS35651</name>
</gene>
<name>A0A9W4W6D9_9PEZI</name>
<evidence type="ECO:0000313" key="3">
    <source>
        <dbReference type="Proteomes" id="UP001152533"/>
    </source>
</evidence>
<feature type="transmembrane region" description="Helical" evidence="1">
    <location>
        <begin position="515"/>
        <end position="537"/>
    </location>
</feature>
<keyword evidence="1" id="KW-0812">Transmembrane</keyword>
<dbReference type="AlphaFoldDB" id="A0A9W4W6D9"/>
<reference evidence="2" key="1">
    <citation type="submission" date="2022-08" db="EMBL/GenBank/DDBJ databases">
        <authorList>
            <person name="Giroux E."/>
            <person name="Giroux E."/>
        </authorList>
    </citation>
    <scope>NUCLEOTIDE SEQUENCE</scope>
    <source>
        <strain evidence="2">H1091258</strain>
    </source>
</reference>
<organism evidence="2 3">
    <name type="scientific">Colletotrichum noveboracense</name>
    <dbReference type="NCBI Taxonomy" id="2664923"/>
    <lineage>
        <taxon>Eukaryota</taxon>
        <taxon>Fungi</taxon>
        <taxon>Dikarya</taxon>
        <taxon>Ascomycota</taxon>
        <taxon>Pezizomycotina</taxon>
        <taxon>Sordariomycetes</taxon>
        <taxon>Hypocreomycetidae</taxon>
        <taxon>Glomerellales</taxon>
        <taxon>Glomerellaceae</taxon>
        <taxon>Colletotrichum</taxon>
        <taxon>Colletotrichum gloeosporioides species complex</taxon>
    </lineage>
</organism>